<dbReference type="GO" id="GO:0016746">
    <property type="term" value="F:acyltransferase activity"/>
    <property type="evidence" value="ECO:0007669"/>
    <property type="project" value="UniProtKB-KW"/>
</dbReference>
<dbReference type="PANTHER" id="PTHR31623:SF46">
    <property type="entry name" value="VINORINE SYNTHASE-LIKE"/>
    <property type="match status" value="1"/>
</dbReference>
<dbReference type="InterPro" id="IPR023213">
    <property type="entry name" value="CAT-like_dom_sf"/>
</dbReference>
<keyword evidence="3" id="KW-0012">Acyltransferase</keyword>
<organism evidence="4 5">
    <name type="scientific">Acer saccharum</name>
    <name type="common">Sugar maple</name>
    <dbReference type="NCBI Taxonomy" id="4024"/>
    <lineage>
        <taxon>Eukaryota</taxon>
        <taxon>Viridiplantae</taxon>
        <taxon>Streptophyta</taxon>
        <taxon>Embryophyta</taxon>
        <taxon>Tracheophyta</taxon>
        <taxon>Spermatophyta</taxon>
        <taxon>Magnoliopsida</taxon>
        <taxon>eudicotyledons</taxon>
        <taxon>Gunneridae</taxon>
        <taxon>Pentapetalae</taxon>
        <taxon>rosids</taxon>
        <taxon>malvids</taxon>
        <taxon>Sapindales</taxon>
        <taxon>Sapindaceae</taxon>
        <taxon>Hippocastanoideae</taxon>
        <taxon>Acereae</taxon>
        <taxon>Acer</taxon>
    </lineage>
</organism>
<evidence type="ECO:0000256" key="3">
    <source>
        <dbReference type="ARBA" id="ARBA00023315"/>
    </source>
</evidence>
<evidence type="ECO:0000256" key="1">
    <source>
        <dbReference type="ARBA" id="ARBA00009861"/>
    </source>
</evidence>
<dbReference type="EMBL" id="JAUESC010000003">
    <property type="protein sequence ID" value="KAK0602897.1"/>
    <property type="molecule type" value="Genomic_DNA"/>
</dbReference>
<keyword evidence="2" id="KW-0808">Transferase</keyword>
<protein>
    <submittedName>
        <fullName evidence="4">Uncharacterized protein</fullName>
    </submittedName>
</protein>
<dbReference type="Gene3D" id="3.30.559.10">
    <property type="entry name" value="Chloramphenicol acetyltransferase-like domain"/>
    <property type="match status" value="2"/>
</dbReference>
<evidence type="ECO:0000313" key="4">
    <source>
        <dbReference type="EMBL" id="KAK0602897.1"/>
    </source>
</evidence>
<name>A0AA39T8I2_ACESA</name>
<keyword evidence="5" id="KW-1185">Reference proteome</keyword>
<reference evidence="4" key="1">
    <citation type="journal article" date="2022" name="Plant J.">
        <title>Strategies of tolerance reflected in two North American maple genomes.</title>
        <authorList>
            <person name="McEvoy S.L."/>
            <person name="Sezen U.U."/>
            <person name="Trouern-Trend A."/>
            <person name="McMahon S.M."/>
            <person name="Schaberg P.G."/>
            <person name="Yang J."/>
            <person name="Wegrzyn J.L."/>
            <person name="Swenson N.G."/>
        </authorList>
    </citation>
    <scope>NUCLEOTIDE SEQUENCE</scope>
    <source>
        <strain evidence="4">NS2018</strain>
    </source>
</reference>
<evidence type="ECO:0000313" key="5">
    <source>
        <dbReference type="Proteomes" id="UP001168877"/>
    </source>
</evidence>
<evidence type="ECO:0000256" key="2">
    <source>
        <dbReference type="ARBA" id="ARBA00022679"/>
    </source>
</evidence>
<reference evidence="4" key="2">
    <citation type="submission" date="2023-06" db="EMBL/GenBank/DDBJ databases">
        <authorList>
            <person name="Swenson N.G."/>
            <person name="Wegrzyn J.L."/>
            <person name="Mcevoy S.L."/>
        </authorList>
    </citation>
    <scope>NUCLEOTIDE SEQUENCE</scope>
    <source>
        <strain evidence="4">NS2018</strain>
        <tissue evidence="4">Leaf</tissue>
    </source>
</reference>
<proteinExistence type="inferred from homology"/>
<dbReference type="Pfam" id="PF02458">
    <property type="entry name" value="Transferase"/>
    <property type="match status" value="1"/>
</dbReference>
<sequence length="427" mass="47756">MKIDVEVISREIIKPTTSPHDHYKFSLLDQVCPTWYVPFIYFYSVDHKLISKNEISKHLKTSLSHVLNHYYLLAGIVNDNFVNCKNGGVLVLEAQVNCHLSEFLQNPNSDKFVNKFLPDDVNNLVLTVQLNFFNCGGIAIGVSMSHKVTDGLSIITFIKNWAETACNSNINNVGPKIVGTTLFPPMDNVFVDSSEQTPEKTILSKRFVFSNSNISSLQEKFVATSDTECSKTYPSRFKTLSSFLWGRFAASTEIKKGPKTSYSLESAINLRKMVDPPLPDDSFGNVSGIAITIVSSDDDIEEEGYNYGIVNKLTSAISNVSKDLVQNLQAGKFFESPVDWEGVDENTFIREGIPFTCSSFCRFPIYEADFGWGKPVWVAFGGVPKRNLFVFLDTKNGDGIEAWVNLTEEDMAKFETDKELLTYASST</sequence>
<gene>
    <name evidence="4" type="ORF">LWI29_038033</name>
</gene>
<accession>A0AA39T8I2</accession>
<dbReference type="Proteomes" id="UP001168877">
    <property type="component" value="Unassembled WGS sequence"/>
</dbReference>
<dbReference type="PANTHER" id="PTHR31623">
    <property type="entry name" value="F21J9.9"/>
    <property type="match status" value="1"/>
</dbReference>
<dbReference type="AlphaFoldDB" id="A0AA39T8I2"/>
<comment type="similarity">
    <text evidence="1">Belongs to the plant acyltransferase family.</text>
</comment>
<comment type="caution">
    <text evidence="4">The sequence shown here is derived from an EMBL/GenBank/DDBJ whole genome shotgun (WGS) entry which is preliminary data.</text>
</comment>